<feature type="domain" description="O-methyltransferase C-terminal" evidence="4">
    <location>
        <begin position="133"/>
        <end position="312"/>
    </location>
</feature>
<protein>
    <submittedName>
        <fullName evidence="5">S-adenosyl-l-methionine-dependent methyltransferase</fullName>
    </submittedName>
</protein>
<dbReference type="Gene3D" id="1.10.10.10">
    <property type="entry name" value="Winged helix-like DNA-binding domain superfamily/Winged helix DNA-binding domain"/>
    <property type="match status" value="1"/>
</dbReference>
<dbReference type="GO" id="GO:0032259">
    <property type="term" value="P:methylation"/>
    <property type="evidence" value="ECO:0007669"/>
    <property type="project" value="UniProtKB-KW"/>
</dbReference>
<dbReference type="PANTHER" id="PTHR43712">
    <property type="entry name" value="PUTATIVE (AFU_ORTHOLOGUE AFUA_4G14580)-RELATED"/>
    <property type="match status" value="1"/>
</dbReference>
<evidence type="ECO:0000256" key="2">
    <source>
        <dbReference type="ARBA" id="ARBA00022679"/>
    </source>
</evidence>
<dbReference type="SUPFAM" id="SSF53335">
    <property type="entry name" value="S-adenosyl-L-methionine-dependent methyltransferases"/>
    <property type="match status" value="1"/>
</dbReference>
<evidence type="ECO:0000256" key="3">
    <source>
        <dbReference type="ARBA" id="ARBA00022691"/>
    </source>
</evidence>
<proteinExistence type="predicted"/>
<dbReference type="InterPro" id="IPR016461">
    <property type="entry name" value="COMT-like"/>
</dbReference>
<dbReference type="Pfam" id="PF00891">
    <property type="entry name" value="Methyltransf_2"/>
    <property type="match status" value="1"/>
</dbReference>
<keyword evidence="1 5" id="KW-0489">Methyltransferase</keyword>
<evidence type="ECO:0000313" key="5">
    <source>
        <dbReference type="EMBL" id="VFQ42610.1"/>
    </source>
</evidence>
<dbReference type="PANTHER" id="PTHR43712:SF2">
    <property type="entry name" value="O-METHYLTRANSFERASE CICE"/>
    <property type="match status" value="1"/>
</dbReference>
<dbReference type="RefSeq" id="WP_180136846.1">
    <property type="nucleotide sequence ID" value="NZ_CAADHO010000001.1"/>
</dbReference>
<dbReference type="InterPro" id="IPR001077">
    <property type="entry name" value="COMT_C"/>
</dbReference>
<dbReference type="InterPro" id="IPR029063">
    <property type="entry name" value="SAM-dependent_MTases_sf"/>
</dbReference>
<dbReference type="GO" id="GO:0008171">
    <property type="term" value="F:O-methyltransferase activity"/>
    <property type="evidence" value="ECO:0007669"/>
    <property type="project" value="InterPro"/>
</dbReference>
<keyword evidence="3" id="KW-0949">S-adenosyl-L-methionine</keyword>
<dbReference type="InterPro" id="IPR036390">
    <property type="entry name" value="WH_DNA-bd_sf"/>
</dbReference>
<dbReference type="CDD" id="cd02440">
    <property type="entry name" value="AdoMet_MTases"/>
    <property type="match status" value="1"/>
</dbReference>
<dbReference type="Gene3D" id="3.40.50.150">
    <property type="entry name" value="Vaccinia Virus protein VP39"/>
    <property type="match status" value="1"/>
</dbReference>
<dbReference type="EMBL" id="CAADHO010000001">
    <property type="protein sequence ID" value="VFQ42610.1"/>
    <property type="molecule type" value="Genomic_DNA"/>
</dbReference>
<gene>
    <name evidence="5" type="ORF">MSL71_2310</name>
</gene>
<accession>A0A4U8YHA3</accession>
<keyword evidence="2 5" id="KW-0808">Transferase</keyword>
<evidence type="ECO:0000256" key="1">
    <source>
        <dbReference type="ARBA" id="ARBA00022603"/>
    </source>
</evidence>
<name>A0A4U8YHA3_9BACT</name>
<keyword evidence="6" id="KW-1185">Reference proteome</keyword>
<dbReference type="PROSITE" id="PS51683">
    <property type="entry name" value="SAM_OMT_II"/>
    <property type="match status" value="1"/>
</dbReference>
<dbReference type="AlphaFoldDB" id="A0A4U8YHA3"/>
<organism evidence="5 6">
    <name type="scientific">Desulfoluna butyratoxydans</name>
    <dbReference type="NCBI Taxonomy" id="231438"/>
    <lineage>
        <taxon>Bacteria</taxon>
        <taxon>Pseudomonadati</taxon>
        <taxon>Thermodesulfobacteriota</taxon>
        <taxon>Desulfobacteria</taxon>
        <taxon>Desulfobacterales</taxon>
        <taxon>Desulfolunaceae</taxon>
        <taxon>Desulfoluna</taxon>
    </lineage>
</organism>
<dbReference type="SUPFAM" id="SSF46785">
    <property type="entry name" value="Winged helix' DNA-binding domain"/>
    <property type="match status" value="1"/>
</dbReference>
<dbReference type="InterPro" id="IPR036388">
    <property type="entry name" value="WH-like_DNA-bd_sf"/>
</dbReference>
<sequence>MGEMTPYLKFKNVLTGYRQYRLLEAAFDAGVFEHVGAGPVTAETLCRKVGWDLAFGTRALSALCVLGFLEETPHGIRVSEGGALFFGADAPHPMAGTLAFEKRLYDSWALLGKTLEQGERVYAASEKSEAEYKKDLAQYIEAMDEAARIRAAELWQVVRPDNGQGLFVELGFGSGAYSLAFLERHPGWRGSLADLDDVVGIFGETKASHSAFDRVTLSCVNLLEESWDLAACEGANLLLLSNLVHCQGDEETLGIVRRAAGLLAQGGTLVVHDFYRDRGEAGGLYDLHMMLNTYNGKVYTTGEMRAMVEAAGLVFAGDLALPSGSCAVLARKCEP</sequence>
<evidence type="ECO:0000313" key="6">
    <source>
        <dbReference type="Proteomes" id="UP000507962"/>
    </source>
</evidence>
<reference evidence="5 6" key="1">
    <citation type="submission" date="2019-03" db="EMBL/GenBank/DDBJ databases">
        <authorList>
            <person name="Nijsse B."/>
        </authorList>
    </citation>
    <scope>NUCLEOTIDE SEQUENCE [LARGE SCALE GENOMIC DNA]</scope>
    <source>
        <strain evidence="5">Desulfoluna butyratoxydans MSL71</strain>
    </source>
</reference>
<evidence type="ECO:0000259" key="4">
    <source>
        <dbReference type="Pfam" id="PF00891"/>
    </source>
</evidence>
<dbReference type="Proteomes" id="UP000507962">
    <property type="component" value="Unassembled WGS sequence"/>
</dbReference>